<reference evidence="3 5" key="1">
    <citation type="submission" date="2020-03" db="EMBL/GenBank/DDBJ databases">
        <title>Complete genome sequence of Shewanella sp.</title>
        <authorList>
            <person name="Kim Y.-S."/>
            <person name="Kim S.-J."/>
            <person name="Jung H.-K."/>
            <person name="Kim K.-H."/>
        </authorList>
    </citation>
    <scope>NUCLEOTIDE SEQUENCE [LARGE SCALE GENOMIC DNA]</scope>
    <source>
        <strain evidence="3 5">PN3F2</strain>
    </source>
</reference>
<dbReference type="KEGG" id="saes:HBH39_17035"/>
<dbReference type="Proteomes" id="UP000502608">
    <property type="component" value="Chromosome"/>
</dbReference>
<proteinExistence type="predicted"/>
<dbReference type="KEGG" id="saes:HBH39_08875"/>
<evidence type="ECO:0000313" key="4">
    <source>
        <dbReference type="EMBL" id="QIR15966.1"/>
    </source>
</evidence>
<dbReference type="KEGG" id="saes:HBH39_01920"/>
<dbReference type="RefSeq" id="WP_167675102.1">
    <property type="nucleotide sequence ID" value="NZ_CP050313.1"/>
</dbReference>
<evidence type="ECO:0000313" key="1">
    <source>
        <dbReference type="EMBL" id="QIR13403.1"/>
    </source>
</evidence>
<organism evidence="3 5">
    <name type="scientific">Shewanella aestuarii</name>
    <dbReference type="NCBI Taxonomy" id="1028752"/>
    <lineage>
        <taxon>Bacteria</taxon>
        <taxon>Pseudomonadati</taxon>
        <taxon>Pseudomonadota</taxon>
        <taxon>Gammaproteobacteria</taxon>
        <taxon>Alteromonadales</taxon>
        <taxon>Shewanellaceae</taxon>
        <taxon>Shewanella</taxon>
    </lineage>
</organism>
<evidence type="ECO:0000313" key="2">
    <source>
        <dbReference type="EMBL" id="QIR14586.1"/>
    </source>
</evidence>
<sequence length="108" mass="12167">MKTFRNKQQWQELVLAQQQSGLNISAYCRKHKLSTSSFYAHKKRLASTEGAFVCAQISQHKVIEHQVTQLELAPPNVAITLELAHAKLHLPHSVSPSFLAQLLRELAP</sequence>
<name>A0A6G9QLC7_9GAMM</name>
<dbReference type="EMBL" id="CP050313">
    <property type="protein sequence ID" value="QIR14586.1"/>
    <property type="molecule type" value="Genomic_DNA"/>
</dbReference>
<keyword evidence="5" id="KW-1185">Reference proteome</keyword>
<protein>
    <submittedName>
        <fullName evidence="3">IS66 family insertion sequence element accessory protein TnpB</fullName>
    </submittedName>
</protein>
<evidence type="ECO:0000313" key="5">
    <source>
        <dbReference type="Proteomes" id="UP000502608"/>
    </source>
</evidence>
<dbReference type="AlphaFoldDB" id="A0A6G9QLC7"/>
<evidence type="ECO:0000313" key="3">
    <source>
        <dbReference type="EMBL" id="QIR14641.1"/>
    </source>
</evidence>
<dbReference type="EMBL" id="CP050313">
    <property type="protein sequence ID" value="QIR13403.1"/>
    <property type="molecule type" value="Genomic_DNA"/>
</dbReference>
<dbReference type="NCBIfam" id="NF047593">
    <property type="entry name" value="IS66_ISAeme5_TnpA"/>
    <property type="match status" value="1"/>
</dbReference>
<gene>
    <name evidence="1" type="ORF">HBH39_01920</name>
    <name evidence="2" type="ORF">HBH39_08875</name>
    <name evidence="3" type="ORF">HBH39_09175</name>
    <name evidence="4" type="ORF">HBH39_17035</name>
</gene>
<dbReference type="EMBL" id="CP050313">
    <property type="protein sequence ID" value="QIR15966.1"/>
    <property type="molecule type" value="Genomic_DNA"/>
</dbReference>
<dbReference type="EMBL" id="CP050313">
    <property type="protein sequence ID" value="QIR14641.1"/>
    <property type="molecule type" value="Genomic_DNA"/>
</dbReference>
<dbReference type="KEGG" id="saes:HBH39_09175"/>
<accession>A0A6G9QLC7</accession>